<comment type="caution">
    <text evidence="2">The sequence shown here is derived from an EMBL/GenBank/DDBJ whole genome shotgun (WGS) entry which is preliminary data.</text>
</comment>
<accession>A0A7J6E6T3</accession>
<reference evidence="2 3" key="1">
    <citation type="journal article" date="2020" name="bioRxiv">
        <title>Sequence and annotation of 42 cannabis genomes reveals extensive copy number variation in cannabinoid synthesis and pathogen resistance genes.</title>
        <authorList>
            <person name="Mckernan K.J."/>
            <person name="Helbert Y."/>
            <person name="Kane L.T."/>
            <person name="Ebling H."/>
            <person name="Zhang L."/>
            <person name="Liu B."/>
            <person name="Eaton Z."/>
            <person name="Mclaughlin S."/>
            <person name="Kingan S."/>
            <person name="Baybayan P."/>
            <person name="Concepcion G."/>
            <person name="Jordan M."/>
            <person name="Riva A."/>
            <person name="Barbazuk W."/>
            <person name="Harkins T."/>
        </authorList>
    </citation>
    <scope>NUCLEOTIDE SEQUENCE [LARGE SCALE GENOMIC DNA]</scope>
    <source>
        <strain evidence="3">cv. Jamaican Lion 4</strain>
        <tissue evidence="2">Leaf</tissue>
    </source>
</reference>
<gene>
    <name evidence="2" type="ORF">G4B88_017002</name>
</gene>
<evidence type="ECO:0000256" key="1">
    <source>
        <dbReference type="SAM" id="MobiDB-lite"/>
    </source>
</evidence>
<sequence length="91" mass="10257">MATKNTTSSSCRSIRQVVSSQHNPQRRQRQDSVFIDGANKFIVNGHGQPVRATSTSNLVSMLPMIQVVTWNLSGKMSSFTKIYDLYMFSKQ</sequence>
<dbReference type="EMBL" id="JAATIQ010000486">
    <property type="protein sequence ID" value="KAF4354117.1"/>
    <property type="molecule type" value="Genomic_DNA"/>
</dbReference>
<evidence type="ECO:0000313" key="2">
    <source>
        <dbReference type="EMBL" id="KAF4354117.1"/>
    </source>
</evidence>
<protein>
    <submittedName>
        <fullName evidence="2">Uncharacterized protein</fullName>
    </submittedName>
</protein>
<dbReference type="Proteomes" id="UP000583929">
    <property type="component" value="Unassembled WGS sequence"/>
</dbReference>
<feature type="compositionally biased region" description="Polar residues" evidence="1">
    <location>
        <begin position="1"/>
        <end position="23"/>
    </location>
</feature>
<proteinExistence type="predicted"/>
<dbReference type="AlphaFoldDB" id="A0A7J6E6T3"/>
<name>A0A7J6E6T3_CANSA</name>
<feature type="region of interest" description="Disordered" evidence="1">
    <location>
        <begin position="1"/>
        <end position="31"/>
    </location>
</feature>
<evidence type="ECO:0000313" key="3">
    <source>
        <dbReference type="Proteomes" id="UP000583929"/>
    </source>
</evidence>
<organism evidence="2 3">
    <name type="scientific">Cannabis sativa</name>
    <name type="common">Hemp</name>
    <name type="synonym">Marijuana</name>
    <dbReference type="NCBI Taxonomy" id="3483"/>
    <lineage>
        <taxon>Eukaryota</taxon>
        <taxon>Viridiplantae</taxon>
        <taxon>Streptophyta</taxon>
        <taxon>Embryophyta</taxon>
        <taxon>Tracheophyta</taxon>
        <taxon>Spermatophyta</taxon>
        <taxon>Magnoliopsida</taxon>
        <taxon>eudicotyledons</taxon>
        <taxon>Gunneridae</taxon>
        <taxon>Pentapetalae</taxon>
        <taxon>rosids</taxon>
        <taxon>fabids</taxon>
        <taxon>Rosales</taxon>
        <taxon>Cannabaceae</taxon>
        <taxon>Cannabis</taxon>
    </lineage>
</organism>
<keyword evidence="3" id="KW-1185">Reference proteome</keyword>